<dbReference type="SUPFAM" id="SSF48173">
    <property type="entry name" value="Cryptochrome/photolyase FAD-binding domain"/>
    <property type="match status" value="1"/>
</dbReference>
<dbReference type="Gene3D" id="1.25.40.80">
    <property type="match status" value="1"/>
</dbReference>
<comment type="function">
    <text evidence="7">May have a photoreceptor function.</text>
</comment>
<evidence type="ECO:0000256" key="4">
    <source>
        <dbReference type="ARBA" id="ARBA00022991"/>
    </source>
</evidence>
<comment type="cofactor">
    <cofactor evidence="5 7">
        <name>FAD</name>
        <dbReference type="ChEBI" id="CHEBI:57692"/>
    </cofactor>
    <text evidence="5 7">Binds 1 FAD per subunit.</text>
</comment>
<keyword evidence="2 5" id="KW-0285">Flavoprotein</keyword>
<dbReference type="GO" id="GO:0003684">
    <property type="term" value="F:damaged DNA binding"/>
    <property type="evidence" value="ECO:0007669"/>
    <property type="project" value="TreeGrafter"/>
</dbReference>
<feature type="region of interest" description="Disordered" evidence="8">
    <location>
        <begin position="555"/>
        <end position="634"/>
    </location>
</feature>
<evidence type="ECO:0000256" key="3">
    <source>
        <dbReference type="ARBA" id="ARBA00022827"/>
    </source>
</evidence>
<organism evidence="10 11">
    <name type="scientific">Exophiala spinifera</name>
    <dbReference type="NCBI Taxonomy" id="91928"/>
    <lineage>
        <taxon>Eukaryota</taxon>
        <taxon>Fungi</taxon>
        <taxon>Dikarya</taxon>
        <taxon>Ascomycota</taxon>
        <taxon>Pezizomycotina</taxon>
        <taxon>Eurotiomycetes</taxon>
        <taxon>Chaetothyriomycetidae</taxon>
        <taxon>Chaetothyriales</taxon>
        <taxon>Herpotrichiellaceae</taxon>
        <taxon>Exophiala</taxon>
    </lineage>
</organism>
<evidence type="ECO:0000256" key="1">
    <source>
        <dbReference type="ARBA" id="ARBA00005862"/>
    </source>
</evidence>
<keyword evidence="3 5" id="KW-0274">FAD</keyword>
<dbReference type="InterPro" id="IPR014729">
    <property type="entry name" value="Rossmann-like_a/b/a_fold"/>
</dbReference>
<reference evidence="10 11" key="1">
    <citation type="submission" date="2015-01" db="EMBL/GenBank/DDBJ databases">
        <title>The Genome Sequence of Exophiala spinifera CBS89968.</title>
        <authorList>
            <consortium name="The Broad Institute Genomics Platform"/>
            <person name="Cuomo C."/>
            <person name="de Hoog S."/>
            <person name="Gorbushina A."/>
            <person name="Stielow B."/>
            <person name="Teixiera M."/>
            <person name="Abouelleil A."/>
            <person name="Chapman S.B."/>
            <person name="Priest M."/>
            <person name="Young S.K."/>
            <person name="Wortman J."/>
            <person name="Nusbaum C."/>
            <person name="Birren B."/>
        </authorList>
    </citation>
    <scope>NUCLEOTIDE SEQUENCE [LARGE SCALE GENOMIC DNA]</scope>
    <source>
        <strain evidence="10 11">CBS 89968</strain>
    </source>
</reference>
<dbReference type="InterPro" id="IPR005101">
    <property type="entry name" value="Cryptochr/Photolyase_FAD-bd"/>
</dbReference>
<feature type="binding site" evidence="5">
    <location>
        <begin position="306"/>
        <end position="310"/>
    </location>
    <ligand>
        <name>FAD</name>
        <dbReference type="ChEBI" id="CHEBI:57692"/>
    </ligand>
</feature>
<feature type="site" description="Electron transfer via tryptophanyl radical" evidence="6">
    <location>
        <position position="398"/>
    </location>
</feature>
<dbReference type="GO" id="GO:0071949">
    <property type="term" value="F:FAD binding"/>
    <property type="evidence" value="ECO:0007669"/>
    <property type="project" value="TreeGrafter"/>
</dbReference>
<dbReference type="STRING" id="91928.A0A0D1Y5M0"/>
<dbReference type="PROSITE" id="PS51645">
    <property type="entry name" value="PHR_CRY_ALPHA_BETA"/>
    <property type="match status" value="1"/>
</dbReference>
<dbReference type="Pfam" id="PF00875">
    <property type="entry name" value="DNA_photolyase"/>
    <property type="match status" value="1"/>
</dbReference>
<dbReference type="InterPro" id="IPR036155">
    <property type="entry name" value="Crypto/Photolyase_N_sf"/>
</dbReference>
<dbReference type="EMBL" id="KN847500">
    <property type="protein sequence ID" value="KIW10221.1"/>
    <property type="molecule type" value="Genomic_DNA"/>
</dbReference>
<dbReference type="PRINTS" id="PR00147">
    <property type="entry name" value="DNAPHOTLYASE"/>
</dbReference>
<dbReference type="NCBIfam" id="TIGR02765">
    <property type="entry name" value="crypto_DASH"/>
    <property type="match status" value="1"/>
</dbReference>
<dbReference type="SUPFAM" id="SSF52425">
    <property type="entry name" value="Cryptochrome/photolyase, N-terminal domain"/>
    <property type="match status" value="1"/>
</dbReference>
<dbReference type="AlphaFoldDB" id="A0A0D1Y5M0"/>
<dbReference type="InterPro" id="IPR036134">
    <property type="entry name" value="Crypto/Photolyase_FAD-like_sf"/>
</dbReference>
<evidence type="ECO:0000313" key="10">
    <source>
        <dbReference type="EMBL" id="KIW10221.1"/>
    </source>
</evidence>
<comment type="cofactor">
    <cofactor evidence="7">
        <name>(6R)-5,10-methylene-5,6,7,8-tetrahydrofolate</name>
        <dbReference type="ChEBI" id="CHEBI:15636"/>
    </cofactor>
    <text evidence="7">Binds 1 5,10-methenyltetrahydrofolate (MTHF) per subunit.</text>
</comment>
<dbReference type="Gene3D" id="1.10.579.10">
    <property type="entry name" value="DNA Cyclobutane Dipyrimidine Photolyase, subunit A, domain 3"/>
    <property type="match status" value="1"/>
</dbReference>
<dbReference type="InterPro" id="IPR014133">
    <property type="entry name" value="Cry_DASH"/>
</dbReference>
<dbReference type="PANTHER" id="PTHR11455:SF22">
    <property type="entry name" value="CRYPTOCHROME DASH"/>
    <property type="match status" value="1"/>
</dbReference>
<feature type="binding site" evidence="5">
    <location>
        <begin position="465"/>
        <end position="467"/>
    </location>
    <ligand>
        <name>FAD</name>
        <dbReference type="ChEBI" id="CHEBI:57692"/>
    </ligand>
</feature>
<evidence type="ECO:0000256" key="7">
    <source>
        <dbReference type="RuleBase" id="RU367151"/>
    </source>
</evidence>
<dbReference type="InterPro" id="IPR002081">
    <property type="entry name" value="Cryptochrome/DNA_photolyase_1"/>
</dbReference>
<feature type="site" description="Electron transfer via tryptophanyl radical" evidence="6">
    <location>
        <position position="475"/>
    </location>
</feature>
<keyword evidence="4 7" id="KW-0157">Chromophore</keyword>
<evidence type="ECO:0000256" key="8">
    <source>
        <dbReference type="SAM" id="MobiDB-lite"/>
    </source>
</evidence>
<feature type="compositionally biased region" description="Gly residues" evidence="8">
    <location>
        <begin position="558"/>
        <end position="574"/>
    </location>
</feature>
<evidence type="ECO:0000256" key="2">
    <source>
        <dbReference type="ARBA" id="ARBA00022630"/>
    </source>
</evidence>
<dbReference type="Proteomes" id="UP000053328">
    <property type="component" value="Unassembled WGS sequence"/>
</dbReference>
<dbReference type="Gene3D" id="3.40.50.620">
    <property type="entry name" value="HUPs"/>
    <property type="match status" value="1"/>
</dbReference>
<dbReference type="PANTHER" id="PTHR11455">
    <property type="entry name" value="CRYPTOCHROME"/>
    <property type="match status" value="1"/>
</dbReference>
<gene>
    <name evidence="10" type="ORF">PV08_11182</name>
</gene>
<sequence>MSEMIPQRIVIYLLRRDLRLADNPVFHELHKLSQQSQKYFTHVLPLYVFSAQQVEVSGFLSSPESKSPYPEARSEVGKFWRCGPHRAKFLAESVWQLKSELEKLGSGLHIRVGMLGQVVRDLLEQIKHAQMETTISAIWMTEEEGVEERREARDVRKVAQEAGIDFNLWLDEKYFIDDRDLPFDKPADLPDVFTSYRKLVEPLRDAPRKPLPRPSTLLPIPSDIPTQPSPFMIPDTFEEFESALIKPLQDDPPLGKPPSFPANVSSAHPFRGGCTEALKRVRSLIGSGAMTTYKDTRNGLLGTEFSTKLSAWLALGCITARQVHAQLLDFEDGRGDQYKGTEGYGKGENKGTAAVRFELLWRDYMRLCTRKFGAGLFRLEGFRNDTSYPWKTPGTKSWGPQVQEVVDRFLHGTTGTSLIDASQRELFLTGYTSNRARQNVASFLAKHLGINWKLGAEWYECMLTDYDVSSNWGNWQYVAGVGNDPRGEARVFNPIKQACDYDPRGEYCKAWVQELRVLEEPQELFQPWKVSTETRQELGLNGLDMVERPLKKIDFKLGGRGGGRGPKGGSGRYGGSSRPKANGDGERGKGPGGGSFGSRSGLRGGRGRGHDSARGNGQYGRQGIMDKAVTLDED</sequence>
<dbReference type="RefSeq" id="XP_016230437.1">
    <property type="nucleotide sequence ID" value="XM_016385493.1"/>
</dbReference>
<dbReference type="GO" id="GO:0000719">
    <property type="term" value="P:photoreactive repair"/>
    <property type="evidence" value="ECO:0007669"/>
    <property type="project" value="TreeGrafter"/>
</dbReference>
<evidence type="ECO:0000259" key="9">
    <source>
        <dbReference type="PROSITE" id="PS51645"/>
    </source>
</evidence>
<name>A0A0D1Y5M0_9EURO</name>
<comment type="similarity">
    <text evidence="1 7">Belongs to the DNA photolyase class-1 family.</text>
</comment>
<keyword evidence="11" id="KW-1185">Reference proteome</keyword>
<dbReference type="HOGENOM" id="CLU_010348_6_1_1"/>
<accession>A0A0D1Y5M0</accession>
<dbReference type="GeneID" id="27338265"/>
<feature type="region of interest" description="Disordered" evidence="8">
    <location>
        <begin position="205"/>
        <end position="225"/>
    </location>
</feature>
<feature type="binding site" evidence="5">
    <location>
        <position position="293"/>
    </location>
    <ligand>
        <name>FAD</name>
        <dbReference type="ChEBI" id="CHEBI:57692"/>
    </ligand>
</feature>
<protein>
    <recommendedName>
        <fullName evidence="7">Cryptochrome DASH</fullName>
    </recommendedName>
</protein>
<feature type="site" description="Electron transfer via tryptophanyl radical" evidence="6">
    <location>
        <position position="452"/>
    </location>
</feature>
<evidence type="ECO:0000313" key="11">
    <source>
        <dbReference type="Proteomes" id="UP000053328"/>
    </source>
</evidence>
<dbReference type="OrthoDB" id="435881at2759"/>
<dbReference type="InterPro" id="IPR006050">
    <property type="entry name" value="DNA_photolyase_N"/>
</dbReference>
<proteinExistence type="inferred from homology"/>
<feature type="domain" description="Photolyase/cryptochrome alpha/beta" evidence="9">
    <location>
        <begin position="8"/>
        <end position="174"/>
    </location>
</feature>
<dbReference type="VEuPathDB" id="FungiDB:PV08_11182"/>
<dbReference type="GO" id="GO:0003904">
    <property type="term" value="F:deoxyribodipyrimidine photo-lyase activity"/>
    <property type="evidence" value="ECO:0007669"/>
    <property type="project" value="TreeGrafter"/>
</dbReference>
<evidence type="ECO:0000256" key="5">
    <source>
        <dbReference type="PIRSR" id="PIRSR602081-1"/>
    </source>
</evidence>
<dbReference type="Pfam" id="PF03441">
    <property type="entry name" value="FAD_binding_7"/>
    <property type="match status" value="1"/>
</dbReference>
<evidence type="ECO:0000256" key="6">
    <source>
        <dbReference type="PIRSR" id="PIRSR602081-2"/>
    </source>
</evidence>